<comment type="caution">
    <text evidence="1">The sequence shown here is derived from an EMBL/GenBank/DDBJ whole genome shotgun (WGS) entry which is preliminary data.</text>
</comment>
<proteinExistence type="predicted"/>
<evidence type="ECO:0000313" key="2">
    <source>
        <dbReference type="Proteomes" id="UP001497535"/>
    </source>
</evidence>
<evidence type="ECO:0000313" key="1">
    <source>
        <dbReference type="EMBL" id="CAK5087597.1"/>
    </source>
</evidence>
<reference evidence="1" key="1">
    <citation type="submission" date="2023-11" db="EMBL/GenBank/DDBJ databases">
        <authorList>
            <person name="Poullet M."/>
        </authorList>
    </citation>
    <scope>NUCLEOTIDE SEQUENCE</scope>
    <source>
        <strain evidence="1">E1834</strain>
    </source>
</reference>
<gene>
    <name evidence="1" type="ORF">MENTE1834_LOCUS35205</name>
</gene>
<dbReference type="Proteomes" id="UP001497535">
    <property type="component" value="Unassembled WGS sequence"/>
</dbReference>
<sequence length="123" mass="13340">MAVLFGNVLGEVMGSLKADGLGSGMKCLVGGWDWDGCLPFSNQAGLIFLKFLQLKDKISEDDKKVLDKCQETLSWLDANQTAEKEEFEHHQKELEAICNLIISKLYQSAGCAGMPGGMPGGML</sequence>
<accession>A0ACB1A808</accession>
<keyword evidence="2" id="KW-1185">Reference proteome</keyword>
<name>A0ACB1A808_MELEN</name>
<dbReference type="EMBL" id="CAVMJV010000067">
    <property type="protein sequence ID" value="CAK5087597.1"/>
    <property type="molecule type" value="Genomic_DNA"/>
</dbReference>
<organism evidence="1 2">
    <name type="scientific">Meloidogyne enterolobii</name>
    <name type="common">Root-knot nematode worm</name>
    <name type="synonym">Meloidogyne mayaguensis</name>
    <dbReference type="NCBI Taxonomy" id="390850"/>
    <lineage>
        <taxon>Eukaryota</taxon>
        <taxon>Metazoa</taxon>
        <taxon>Ecdysozoa</taxon>
        <taxon>Nematoda</taxon>
        <taxon>Chromadorea</taxon>
        <taxon>Rhabditida</taxon>
        <taxon>Tylenchina</taxon>
        <taxon>Tylenchomorpha</taxon>
        <taxon>Tylenchoidea</taxon>
        <taxon>Meloidogynidae</taxon>
        <taxon>Meloidogyninae</taxon>
        <taxon>Meloidogyne</taxon>
    </lineage>
</organism>
<protein>
    <submittedName>
        <fullName evidence="1">Uncharacterized protein</fullName>
    </submittedName>
</protein>